<evidence type="ECO:0000256" key="1">
    <source>
        <dbReference type="SAM" id="Phobius"/>
    </source>
</evidence>
<dbReference type="AlphaFoldDB" id="A0A1G7JAZ1"/>
<accession>A0A1G7JAZ1</accession>
<dbReference type="Proteomes" id="UP000199321">
    <property type="component" value="Unassembled WGS sequence"/>
</dbReference>
<reference evidence="2 3" key="1">
    <citation type="submission" date="2016-10" db="EMBL/GenBank/DDBJ databases">
        <authorList>
            <person name="de Groot N.N."/>
        </authorList>
    </citation>
    <scope>NUCLEOTIDE SEQUENCE [LARGE SCALE GENOMIC DNA]</scope>
    <source>
        <strain evidence="2 3">DSM 16195</strain>
    </source>
</reference>
<keyword evidence="1" id="KW-0472">Membrane</keyword>
<dbReference type="RefSeq" id="WP_093145399.1">
    <property type="nucleotide sequence ID" value="NZ_BMWO01000013.1"/>
</dbReference>
<feature type="transmembrane region" description="Helical" evidence="1">
    <location>
        <begin position="12"/>
        <end position="31"/>
    </location>
</feature>
<keyword evidence="1" id="KW-0812">Transmembrane</keyword>
<keyword evidence="1" id="KW-1133">Transmembrane helix</keyword>
<gene>
    <name evidence="2" type="ORF">SAMN05421855_11014</name>
</gene>
<proteinExistence type="predicted"/>
<dbReference type="EMBL" id="FNBA01000010">
    <property type="protein sequence ID" value="SDF22065.1"/>
    <property type="molecule type" value="Genomic_DNA"/>
</dbReference>
<dbReference type="STRING" id="227084.SAMN05421855_11014"/>
<evidence type="ECO:0000313" key="3">
    <source>
        <dbReference type="Proteomes" id="UP000199321"/>
    </source>
</evidence>
<protein>
    <submittedName>
        <fullName evidence="2">Uncharacterized protein</fullName>
    </submittedName>
</protein>
<sequence>MKEFFKPFKIIFYFLMLLSFFIIGLHFASAIEAGKNQGLAGGAIVLGWGVLFGSIAFISSFFIATVLKPTLLKKINWILLIIILIASSLKYNEYQLRNMKQQETENQFKPTPTIPSNTKVLAHLSTNKKSIASKSSLQNAQETMGFFTPNWHENKTLYFFGNLNLEKSLQNHLPYDSITFQQTKHQDFEIATAPPWLVPKILKMDYGILYFSVKSITQDFLEIVVNEKTQQTTYVAKEAGKLMYWPEFLLGVNSVEFLNNNNSVVYTRDFKTSSRTTTPHQFMRPVKIKGDWMEVLLLDSDFKKVGKGWIQWKTEGNLKIKYNLLS</sequence>
<name>A0A1G7JAZ1_9FLAO</name>
<keyword evidence="3" id="KW-1185">Reference proteome</keyword>
<feature type="transmembrane region" description="Helical" evidence="1">
    <location>
        <begin position="75"/>
        <end position="91"/>
    </location>
</feature>
<feature type="transmembrane region" description="Helical" evidence="1">
    <location>
        <begin position="43"/>
        <end position="63"/>
    </location>
</feature>
<dbReference type="OrthoDB" id="1435846at2"/>
<evidence type="ECO:0000313" key="2">
    <source>
        <dbReference type="EMBL" id="SDF22065.1"/>
    </source>
</evidence>
<organism evidence="2 3">
    <name type="scientific">Ulvibacter litoralis</name>
    <dbReference type="NCBI Taxonomy" id="227084"/>
    <lineage>
        <taxon>Bacteria</taxon>
        <taxon>Pseudomonadati</taxon>
        <taxon>Bacteroidota</taxon>
        <taxon>Flavobacteriia</taxon>
        <taxon>Flavobacteriales</taxon>
        <taxon>Flavobacteriaceae</taxon>
        <taxon>Ulvibacter</taxon>
    </lineage>
</organism>